<evidence type="ECO:0000313" key="1">
    <source>
        <dbReference type="EMBL" id="CCD05224.1"/>
    </source>
</evidence>
<name>A0AAV2UWB3_LEGPN</name>
<reference evidence="1 2" key="1">
    <citation type="submission" date="2011-07" db="EMBL/GenBank/DDBJ databases">
        <authorList>
            <person name="Genoscope - CEA"/>
        </authorList>
    </citation>
    <scope>NUCLEOTIDE SEQUENCE [LARGE SCALE GENOMIC DNA]</scope>
    <source>
        <strain evidence="2">lorraine</strain>
    </source>
</reference>
<evidence type="ECO:0008006" key="3">
    <source>
        <dbReference type="Google" id="ProtNLM"/>
    </source>
</evidence>
<dbReference type="AlphaFoldDB" id="A0AAV2UWB3"/>
<evidence type="ECO:0000313" key="2">
    <source>
        <dbReference type="Proteomes" id="UP000010102"/>
    </source>
</evidence>
<organism evidence="1 2">
    <name type="scientific">Legionella pneumophila subsp. pneumophila</name>
    <dbReference type="NCBI Taxonomy" id="91891"/>
    <lineage>
        <taxon>Bacteria</taxon>
        <taxon>Pseudomonadati</taxon>
        <taxon>Pseudomonadota</taxon>
        <taxon>Gammaproteobacteria</taxon>
        <taxon>Legionellales</taxon>
        <taxon>Legionellaceae</taxon>
        <taxon>Legionella</taxon>
    </lineage>
</organism>
<sequence length="88" mass="10321">MYHFLFSSLIAGYCAVIEIYKVNLQLHLRNLKKFYVLIRKIRLLKSCIFYPCYLIVHQGANQDMLFIAVSHLKKDVDTGKIECTKLKP</sequence>
<gene>
    <name evidence="1" type="ORF">LPO_1172</name>
</gene>
<dbReference type="KEGG" id="lpo:LPO_1172"/>
<protein>
    <recommendedName>
        <fullName evidence="3">Secreted protein</fullName>
    </recommendedName>
</protein>
<dbReference type="EMBL" id="FQ958210">
    <property type="protein sequence ID" value="CCD05224.1"/>
    <property type="molecule type" value="Genomic_DNA"/>
</dbReference>
<accession>A0AAV2UWB3</accession>
<proteinExistence type="predicted"/>
<dbReference type="Proteomes" id="UP000010102">
    <property type="component" value="Chromosome"/>
</dbReference>